<dbReference type="SUPFAM" id="SSF103088">
    <property type="entry name" value="OmpA-like"/>
    <property type="match status" value="1"/>
</dbReference>
<keyword evidence="3" id="KW-0998">Cell outer membrane</keyword>
<dbReference type="PROSITE" id="PS51123">
    <property type="entry name" value="OMPA_2"/>
    <property type="match status" value="1"/>
</dbReference>
<gene>
    <name evidence="6" type="ORF">SAMN05421639_10819</name>
</gene>
<evidence type="ECO:0000259" key="5">
    <source>
        <dbReference type="PROSITE" id="PS51123"/>
    </source>
</evidence>
<evidence type="ECO:0000256" key="2">
    <source>
        <dbReference type="ARBA" id="ARBA00023136"/>
    </source>
</evidence>
<keyword evidence="7" id="KW-1185">Reference proteome</keyword>
<dbReference type="RefSeq" id="WP_076510352.1">
    <property type="nucleotide sequence ID" value="NZ_FTNY01000008.1"/>
</dbReference>
<proteinExistence type="predicted"/>
<dbReference type="OrthoDB" id="719419at2"/>
<dbReference type="CDD" id="cd07185">
    <property type="entry name" value="OmpA_C-like"/>
    <property type="match status" value="1"/>
</dbReference>
<dbReference type="AlphaFoldDB" id="A0A1N7K259"/>
<dbReference type="InterPro" id="IPR036737">
    <property type="entry name" value="OmpA-like_sf"/>
</dbReference>
<dbReference type="Gene3D" id="3.30.1330.60">
    <property type="entry name" value="OmpA-like domain"/>
    <property type="match status" value="1"/>
</dbReference>
<sequence>MPKGIKKIKFVSIANEANNSNSKFSPDRWACVPANKKAHFHIKDWHNETTDAQKKGKIYWIVLDKDRKNIVNRLECMTDKLFSYKIPKNLCGYPYYIEASMTGKPDSAFTGLYLIGYCDPLIVSSAWSRTRGGKTIKNKDSQNFGLAYGEVVHFHARTEGINGDIVVIEVHNEMWNGDYKMRTIYNVEVKDGQINLEIPNTSQWKAHIKQIQDNEEFYVKIKTKNGPYLKDKTGSDRHGQYLNIKNQLKAVNKTKPSNQTPLIIGQPNSNIARVGSCTFRQIKINEIDEFSVFVDGKTKVKPISTTPLEEKHFIFFDFGKTGVRGDAQSVLNPLISLLRANQHSRIIIDAHADERGPGNYNLKLSQDRAEAIMNFFKSNGLESSKFECHGHGESQLKHKGANLTEAQHQENRRASIRFNYYENTFSPIVFETIAPFAGKTKKLTVSAVGKERKGCRGKHKDEIKVLDGTISKTEPKNTITYPVNANIGDDFIKNYILYFGKYINYFSSIHKSYYFYINSCTYYPQDNKPTIHVKTYPDIVWLAHGKYDYEEDYFFHNHSLSLQKGLAPEFESLIDSIYKWTSLSMVDYMAKRVLLDYIKAEAQKIEIGLHAIHNRTQEKKGAALSLTGTTVDFIAQTKYTKYATSAAMYGFVCLQIVIEILILLLTRGRSGISKLKKIKKLAKGLKKLKKVMDSLPEDVEILGPSMAYRSGLYYYKQADGRIALVWEADLKIEPVVAVEYKKEFDLLDYITDKTVKDKITGKQKQKDFEDIRDKAKGTYEDKINNIAASISIVGGISIEQNIKYNFLTKSYAFSKQAGNFYDEAKGVVAYGQYVKLAAEVKLKMAYEDFIFGLIYHKFEGNLEFKGSALIGLYQSYGKDTEGFYIENYISFSGLKVTLSAKAKLMIIKYTIFDVSTDDEKGKPKEYELLPPDRVRLFKIYLLKI</sequence>
<protein>
    <submittedName>
        <fullName evidence="6">Outer membrane protein OmpA</fullName>
    </submittedName>
</protein>
<evidence type="ECO:0000256" key="3">
    <source>
        <dbReference type="ARBA" id="ARBA00023237"/>
    </source>
</evidence>
<keyword evidence="2 4" id="KW-0472">Membrane</keyword>
<evidence type="ECO:0000313" key="6">
    <source>
        <dbReference type="EMBL" id="SIS55628.1"/>
    </source>
</evidence>
<dbReference type="PANTHER" id="PTHR30329">
    <property type="entry name" value="STATOR ELEMENT OF FLAGELLAR MOTOR COMPLEX"/>
    <property type="match status" value="1"/>
</dbReference>
<feature type="domain" description="OmpA-like" evidence="5">
    <location>
        <begin position="303"/>
        <end position="422"/>
    </location>
</feature>
<evidence type="ECO:0000256" key="4">
    <source>
        <dbReference type="PROSITE-ProRule" id="PRU00473"/>
    </source>
</evidence>
<evidence type="ECO:0000256" key="1">
    <source>
        <dbReference type="ARBA" id="ARBA00004442"/>
    </source>
</evidence>
<name>A0A1N7K259_9FLAO</name>
<dbReference type="Pfam" id="PF00691">
    <property type="entry name" value="OmpA"/>
    <property type="match status" value="1"/>
</dbReference>
<dbReference type="InterPro" id="IPR006665">
    <property type="entry name" value="OmpA-like"/>
</dbReference>
<comment type="subcellular location">
    <subcellularLocation>
        <location evidence="1">Cell outer membrane</location>
    </subcellularLocation>
</comment>
<dbReference type="PANTHER" id="PTHR30329:SF21">
    <property type="entry name" value="LIPOPROTEIN YIAD-RELATED"/>
    <property type="match status" value="1"/>
</dbReference>
<dbReference type="PRINTS" id="PR01021">
    <property type="entry name" value="OMPADOMAIN"/>
</dbReference>
<reference evidence="7" key="1">
    <citation type="submission" date="2017-01" db="EMBL/GenBank/DDBJ databases">
        <authorList>
            <person name="Varghese N."/>
            <person name="Submissions S."/>
        </authorList>
    </citation>
    <scope>NUCLEOTIDE SEQUENCE [LARGE SCALE GENOMIC DNA]</scope>
    <source>
        <strain evidence="7">DSM 17126</strain>
    </source>
</reference>
<organism evidence="6 7">
    <name type="scientific">Chryseobacterium shigense</name>
    <dbReference type="NCBI Taxonomy" id="297244"/>
    <lineage>
        <taxon>Bacteria</taxon>
        <taxon>Pseudomonadati</taxon>
        <taxon>Bacteroidota</taxon>
        <taxon>Flavobacteriia</taxon>
        <taxon>Flavobacteriales</taxon>
        <taxon>Weeksellaceae</taxon>
        <taxon>Chryseobacterium group</taxon>
        <taxon>Chryseobacterium</taxon>
    </lineage>
</organism>
<evidence type="ECO:0000313" key="7">
    <source>
        <dbReference type="Proteomes" id="UP000186373"/>
    </source>
</evidence>
<dbReference type="InterPro" id="IPR050330">
    <property type="entry name" value="Bact_OuterMem_StrucFunc"/>
</dbReference>
<dbReference type="GO" id="GO:0009279">
    <property type="term" value="C:cell outer membrane"/>
    <property type="evidence" value="ECO:0007669"/>
    <property type="project" value="UniProtKB-SubCell"/>
</dbReference>
<dbReference type="Proteomes" id="UP000186373">
    <property type="component" value="Unassembled WGS sequence"/>
</dbReference>
<dbReference type="InterPro" id="IPR006664">
    <property type="entry name" value="OMP_bac"/>
</dbReference>
<dbReference type="EMBL" id="FTNY01000008">
    <property type="protein sequence ID" value="SIS55628.1"/>
    <property type="molecule type" value="Genomic_DNA"/>
</dbReference>
<accession>A0A1N7K259</accession>